<feature type="transmembrane region" description="Helical" evidence="8">
    <location>
        <begin position="242"/>
        <end position="266"/>
    </location>
</feature>
<dbReference type="InterPro" id="IPR050833">
    <property type="entry name" value="Poly_Biosynth_Transport"/>
</dbReference>
<feature type="transmembrane region" description="Helical" evidence="8">
    <location>
        <begin position="12"/>
        <end position="31"/>
    </location>
</feature>
<comment type="caution">
    <text evidence="9">The sequence shown here is derived from an EMBL/GenBank/DDBJ whole genome shotgun (WGS) entry which is preliminary data.</text>
</comment>
<dbReference type="OrthoDB" id="9775950at2"/>
<keyword evidence="5" id="KW-0573">Peptidoglycan synthesis</keyword>
<feature type="transmembrane region" description="Helical" evidence="8">
    <location>
        <begin position="91"/>
        <end position="115"/>
    </location>
</feature>
<sequence>MSKQSKKTNFIKQAGILAIAGIICRIIGIIYRRPLTELLGTEGLGYYSIAYNIYAIILLVSSYSIPSAISKEMAKKLIFKEYKNAQRIFQCAIIYVFIIGGLASIITFFGAGLLVEKNSVIVLKVCAPTIFLSGLLGVFRGYFQAHNTMLQTSISQVFEQIFNAVVSISAAYLFIKAVKQSDSTSQAIYGAIGSAVGTGAGVLIALLFMLIIYFLNKGFIQKRIQKDLDNQTESYKEVLRRIFYTITPIILSTFIYNLSTTLNQTIYTKILIYLKDFQEKVVASQYGIFAGEAVVITNIPIALASAISASMLPNISGTYSLGNIKDTNHKVDVAIRTTMLISIPSAVGFAVLSRPIVQILFPQKDTLIQASELLRFLSITVIFYSLSTVTNTVLQGIDKVNLPAINALVSLIIQTVVLVVILLFTGWNLYALIIAAILYSFLMCVLNGFSIRKNLGYRLNIRKNIIIPLAASAIMGVIARLSYIFLYVICKSNAISIFLAIIVAIILYCIIVIKLGGISESELIILPKGRMIVGFAKKMKLL</sequence>
<gene>
    <name evidence="9" type="ORF">EDD66_105163</name>
</gene>
<dbReference type="Proteomes" id="UP000273083">
    <property type="component" value="Unassembled WGS sequence"/>
</dbReference>
<feature type="transmembrane region" description="Helical" evidence="8">
    <location>
        <begin position="495"/>
        <end position="513"/>
    </location>
</feature>
<dbReference type="InterPro" id="IPR004268">
    <property type="entry name" value="MurJ"/>
</dbReference>
<feature type="transmembrane region" description="Helical" evidence="8">
    <location>
        <begin position="469"/>
        <end position="489"/>
    </location>
</feature>
<dbReference type="CDD" id="cd13124">
    <property type="entry name" value="MATE_SpoVB_like"/>
    <property type="match status" value="1"/>
</dbReference>
<keyword evidence="6 8" id="KW-1133">Transmembrane helix</keyword>
<dbReference type="Pfam" id="PF03023">
    <property type="entry name" value="MurJ"/>
    <property type="match status" value="1"/>
</dbReference>
<name>A0A3N1XNG7_9FIRM</name>
<comment type="subcellular location">
    <subcellularLocation>
        <location evidence="1">Cell membrane</location>
        <topology evidence="1">Multi-pass membrane protein</topology>
    </subcellularLocation>
</comment>
<evidence type="ECO:0000313" key="10">
    <source>
        <dbReference type="Proteomes" id="UP000273083"/>
    </source>
</evidence>
<keyword evidence="3 8" id="KW-0812">Transmembrane</keyword>
<evidence type="ECO:0000256" key="5">
    <source>
        <dbReference type="ARBA" id="ARBA00022984"/>
    </source>
</evidence>
<organism evidence="9 10">
    <name type="scientific">Mobilisporobacter senegalensis</name>
    <dbReference type="NCBI Taxonomy" id="1329262"/>
    <lineage>
        <taxon>Bacteria</taxon>
        <taxon>Bacillati</taxon>
        <taxon>Bacillota</taxon>
        <taxon>Clostridia</taxon>
        <taxon>Lachnospirales</taxon>
        <taxon>Lachnospiraceae</taxon>
        <taxon>Mobilisporobacter</taxon>
    </lineage>
</organism>
<proteinExistence type="predicted"/>
<evidence type="ECO:0000256" key="3">
    <source>
        <dbReference type="ARBA" id="ARBA00022692"/>
    </source>
</evidence>
<evidence type="ECO:0000256" key="7">
    <source>
        <dbReference type="ARBA" id="ARBA00023136"/>
    </source>
</evidence>
<dbReference type="GO" id="GO:0005886">
    <property type="term" value="C:plasma membrane"/>
    <property type="evidence" value="ECO:0007669"/>
    <property type="project" value="UniProtKB-SubCell"/>
</dbReference>
<dbReference type="PIRSF" id="PIRSF038958">
    <property type="entry name" value="PG_synth_SpoVB"/>
    <property type="match status" value="1"/>
</dbReference>
<protein>
    <submittedName>
        <fullName evidence="9">Stage V sporulation protein B</fullName>
    </submittedName>
</protein>
<dbReference type="InterPro" id="IPR024923">
    <property type="entry name" value="PG_synth_SpoVB"/>
</dbReference>
<keyword evidence="4" id="KW-0133">Cell shape</keyword>
<feature type="transmembrane region" description="Helical" evidence="8">
    <location>
        <begin position="405"/>
        <end position="424"/>
    </location>
</feature>
<feature type="transmembrane region" description="Helical" evidence="8">
    <location>
        <begin position="51"/>
        <end position="70"/>
    </location>
</feature>
<feature type="transmembrane region" description="Helical" evidence="8">
    <location>
        <begin position="286"/>
        <end position="312"/>
    </location>
</feature>
<evidence type="ECO:0000313" key="9">
    <source>
        <dbReference type="EMBL" id="ROR28224.1"/>
    </source>
</evidence>
<keyword evidence="2" id="KW-1003">Cell membrane</keyword>
<accession>A0A3N1XNG7</accession>
<feature type="transmembrane region" description="Helical" evidence="8">
    <location>
        <begin position="155"/>
        <end position="175"/>
    </location>
</feature>
<dbReference type="RefSeq" id="WP_123609403.1">
    <property type="nucleotide sequence ID" value="NZ_RJVG01000005.1"/>
</dbReference>
<feature type="transmembrane region" description="Helical" evidence="8">
    <location>
        <begin position="430"/>
        <end position="449"/>
    </location>
</feature>
<dbReference type="PANTHER" id="PTHR30250:SF21">
    <property type="entry name" value="LIPID II FLIPPASE MURJ"/>
    <property type="match status" value="1"/>
</dbReference>
<dbReference type="EMBL" id="RJVG01000005">
    <property type="protein sequence ID" value="ROR28224.1"/>
    <property type="molecule type" value="Genomic_DNA"/>
</dbReference>
<feature type="transmembrane region" description="Helical" evidence="8">
    <location>
        <begin position="187"/>
        <end position="215"/>
    </location>
</feature>
<evidence type="ECO:0000256" key="2">
    <source>
        <dbReference type="ARBA" id="ARBA00022475"/>
    </source>
</evidence>
<keyword evidence="7 8" id="KW-0472">Membrane</keyword>
<evidence type="ECO:0000256" key="8">
    <source>
        <dbReference type="SAM" id="Phobius"/>
    </source>
</evidence>
<dbReference type="PANTHER" id="PTHR30250">
    <property type="entry name" value="PST FAMILY PREDICTED COLANIC ACID TRANSPORTER"/>
    <property type="match status" value="1"/>
</dbReference>
<reference evidence="9 10" key="1">
    <citation type="submission" date="2018-11" db="EMBL/GenBank/DDBJ databases">
        <title>Genomic Encyclopedia of Type Strains, Phase IV (KMG-IV): sequencing the most valuable type-strain genomes for metagenomic binning, comparative biology and taxonomic classification.</title>
        <authorList>
            <person name="Goeker M."/>
        </authorList>
    </citation>
    <scope>NUCLEOTIDE SEQUENCE [LARGE SCALE GENOMIC DNA]</scope>
    <source>
        <strain evidence="9 10">DSM 26537</strain>
    </source>
</reference>
<feature type="transmembrane region" description="Helical" evidence="8">
    <location>
        <begin position="121"/>
        <end position="143"/>
    </location>
</feature>
<evidence type="ECO:0000256" key="4">
    <source>
        <dbReference type="ARBA" id="ARBA00022960"/>
    </source>
</evidence>
<keyword evidence="10" id="KW-1185">Reference proteome</keyword>
<dbReference type="GO" id="GO:0009252">
    <property type="term" value="P:peptidoglycan biosynthetic process"/>
    <property type="evidence" value="ECO:0007669"/>
    <property type="project" value="UniProtKB-KW"/>
</dbReference>
<dbReference type="GO" id="GO:0008360">
    <property type="term" value="P:regulation of cell shape"/>
    <property type="evidence" value="ECO:0007669"/>
    <property type="project" value="UniProtKB-KW"/>
</dbReference>
<evidence type="ECO:0000256" key="6">
    <source>
        <dbReference type="ARBA" id="ARBA00022989"/>
    </source>
</evidence>
<evidence type="ECO:0000256" key="1">
    <source>
        <dbReference type="ARBA" id="ARBA00004651"/>
    </source>
</evidence>
<feature type="transmembrane region" description="Helical" evidence="8">
    <location>
        <begin position="333"/>
        <end position="353"/>
    </location>
</feature>
<feature type="transmembrane region" description="Helical" evidence="8">
    <location>
        <begin position="373"/>
        <end position="393"/>
    </location>
</feature>
<dbReference type="AlphaFoldDB" id="A0A3N1XNG7"/>